<protein>
    <submittedName>
        <fullName evidence="1">Uncharacterized protein</fullName>
    </submittedName>
</protein>
<organism evidence="1 2">
    <name type="scientific">Microbacterium barkeri</name>
    <dbReference type="NCBI Taxonomy" id="33917"/>
    <lineage>
        <taxon>Bacteria</taxon>
        <taxon>Bacillati</taxon>
        <taxon>Actinomycetota</taxon>
        <taxon>Actinomycetes</taxon>
        <taxon>Micrococcales</taxon>
        <taxon>Microbacteriaceae</taxon>
        <taxon>Microbacterium</taxon>
    </lineage>
</organism>
<comment type="caution">
    <text evidence="1">The sequence shown here is derived from an EMBL/GenBank/DDBJ whole genome shotgun (WGS) entry which is preliminary data.</text>
</comment>
<sequence>MSALLLSAIAVVAAGVTLYSWIVNEEHFARPSAAFDALEDRIGSLPGVVAVEKERWVEAPTFSQPTSWMRVEVEQSGLRGLLDAACSSDYPDPVSWSSTSTTRTASGLADLLPLLGHVDEIAESAGRDRAGSVEVNSPFLAVTIADGESDEYVALLRELVEDHSVTSFWADDSGTQVDGVERVQIVAPTDDPGEIERALRASGLAIADLPVRFLAQ</sequence>
<proteinExistence type="predicted"/>
<evidence type="ECO:0000313" key="2">
    <source>
        <dbReference type="Proteomes" id="UP001142462"/>
    </source>
</evidence>
<dbReference type="AlphaFoldDB" id="A0A9W6H089"/>
<keyword evidence="2" id="KW-1185">Reference proteome</keyword>
<name>A0A9W6H089_9MICO</name>
<reference evidence="1" key="2">
    <citation type="submission" date="2023-01" db="EMBL/GenBank/DDBJ databases">
        <authorList>
            <person name="Sun Q."/>
            <person name="Evtushenko L."/>
        </authorList>
    </citation>
    <scope>NUCLEOTIDE SEQUENCE</scope>
    <source>
        <strain evidence="1">VKM Ac-1020</strain>
    </source>
</reference>
<reference evidence="1" key="1">
    <citation type="journal article" date="2014" name="Int. J. Syst. Evol. Microbiol.">
        <title>Complete genome sequence of Corynebacterium casei LMG S-19264T (=DSM 44701T), isolated from a smear-ripened cheese.</title>
        <authorList>
            <consortium name="US DOE Joint Genome Institute (JGI-PGF)"/>
            <person name="Walter F."/>
            <person name="Albersmeier A."/>
            <person name="Kalinowski J."/>
            <person name="Ruckert C."/>
        </authorList>
    </citation>
    <scope>NUCLEOTIDE SEQUENCE</scope>
    <source>
        <strain evidence="1">VKM Ac-1020</strain>
    </source>
</reference>
<evidence type="ECO:0000313" key="1">
    <source>
        <dbReference type="EMBL" id="GLJ60196.1"/>
    </source>
</evidence>
<accession>A0A9W6H089</accession>
<dbReference type="Proteomes" id="UP001142462">
    <property type="component" value="Unassembled WGS sequence"/>
</dbReference>
<dbReference type="EMBL" id="BSEJ01000001">
    <property type="protein sequence ID" value="GLJ60196.1"/>
    <property type="molecule type" value="Genomic_DNA"/>
</dbReference>
<gene>
    <name evidence="1" type="ORF">GCM10017576_03250</name>
</gene>